<dbReference type="GO" id="GO:0016787">
    <property type="term" value="F:hydrolase activity"/>
    <property type="evidence" value="ECO:0007669"/>
    <property type="project" value="UniProtKB-KW"/>
</dbReference>
<dbReference type="PANTHER" id="PTHR30383">
    <property type="entry name" value="THIOESTERASE 1/PROTEASE 1/LYSOPHOSPHOLIPASE L1"/>
    <property type="match status" value="1"/>
</dbReference>
<keyword evidence="3" id="KW-0378">Hydrolase</keyword>
<keyword evidence="4" id="KW-1185">Reference proteome</keyword>
<dbReference type="PROSITE" id="PS51257">
    <property type="entry name" value="PROKAR_LIPOPROTEIN"/>
    <property type="match status" value="1"/>
</dbReference>
<evidence type="ECO:0000313" key="3">
    <source>
        <dbReference type="EMBL" id="MFD1417564.1"/>
    </source>
</evidence>
<dbReference type="Pfam" id="PF13472">
    <property type="entry name" value="Lipase_GDSL_2"/>
    <property type="match status" value="1"/>
</dbReference>
<dbReference type="InterPro" id="IPR036514">
    <property type="entry name" value="SGNH_hydro_sf"/>
</dbReference>
<feature type="signal peptide" evidence="1">
    <location>
        <begin position="1"/>
        <end position="25"/>
    </location>
</feature>
<dbReference type="SUPFAM" id="SSF52266">
    <property type="entry name" value="SGNH hydrolase"/>
    <property type="match status" value="1"/>
</dbReference>
<dbReference type="EMBL" id="JBHTOI010000005">
    <property type="protein sequence ID" value="MFD1417564.1"/>
    <property type="molecule type" value="Genomic_DNA"/>
</dbReference>
<dbReference type="CDD" id="cd00229">
    <property type="entry name" value="SGNH_hydrolase"/>
    <property type="match status" value="1"/>
</dbReference>
<keyword evidence="1" id="KW-0732">Signal</keyword>
<dbReference type="RefSeq" id="WP_125674699.1">
    <property type="nucleotide sequence ID" value="NZ_JBHTOI010000005.1"/>
</dbReference>
<name>A0ABW4BQU9_9LACO</name>
<dbReference type="PANTHER" id="PTHR30383:SF5">
    <property type="entry name" value="SGNH HYDROLASE-TYPE ESTERASE DOMAIN-CONTAINING PROTEIN"/>
    <property type="match status" value="1"/>
</dbReference>
<organism evidence="3 4">
    <name type="scientific">Companilactobacillus keshanensis</name>
    <dbReference type="NCBI Taxonomy" id="2486003"/>
    <lineage>
        <taxon>Bacteria</taxon>
        <taxon>Bacillati</taxon>
        <taxon>Bacillota</taxon>
        <taxon>Bacilli</taxon>
        <taxon>Lactobacillales</taxon>
        <taxon>Lactobacillaceae</taxon>
        <taxon>Companilactobacillus</taxon>
    </lineage>
</organism>
<dbReference type="Proteomes" id="UP001597251">
    <property type="component" value="Unassembled WGS sequence"/>
</dbReference>
<dbReference type="Gene3D" id="3.40.50.1110">
    <property type="entry name" value="SGNH hydrolase"/>
    <property type="match status" value="1"/>
</dbReference>
<sequence length="273" mass="30115">MKRRNILTVFLLLLLFISGANFISACGNQKVKQSETTVKKKTTNSSKKKKKESNITTVADRLKKSSKKQLVYSPLGDSLSVGLFADGKDSRFTTLFTDDIKKATGKDVSEKGMSVVGKTASNFGVFQVKNIVSQDPDIVTVEFGTNDAAGGATATALNSYETSMNQIVDTLQQETHAQILLITSWSPKNGKNVEADKQFDQVVYKIAKQKNLPVVDLSTIWEHNDNVTGPAGKTISDFSTYLTRDNFHPNQLGHDKIAELLNKQLTREGTYER</sequence>
<gene>
    <name evidence="3" type="ORF">ACFQ42_02160</name>
</gene>
<feature type="domain" description="SGNH hydrolase-type esterase" evidence="2">
    <location>
        <begin position="75"/>
        <end position="255"/>
    </location>
</feature>
<dbReference type="InterPro" id="IPR013830">
    <property type="entry name" value="SGNH_hydro"/>
</dbReference>
<comment type="caution">
    <text evidence="3">The sequence shown here is derived from an EMBL/GenBank/DDBJ whole genome shotgun (WGS) entry which is preliminary data.</text>
</comment>
<evidence type="ECO:0000259" key="2">
    <source>
        <dbReference type="Pfam" id="PF13472"/>
    </source>
</evidence>
<evidence type="ECO:0000256" key="1">
    <source>
        <dbReference type="SAM" id="SignalP"/>
    </source>
</evidence>
<accession>A0ABW4BQU9</accession>
<reference evidence="4" key="1">
    <citation type="journal article" date="2019" name="Int. J. Syst. Evol. Microbiol.">
        <title>The Global Catalogue of Microorganisms (GCM) 10K type strain sequencing project: providing services to taxonomists for standard genome sequencing and annotation.</title>
        <authorList>
            <consortium name="The Broad Institute Genomics Platform"/>
            <consortium name="The Broad Institute Genome Sequencing Center for Infectious Disease"/>
            <person name="Wu L."/>
            <person name="Ma J."/>
        </authorList>
    </citation>
    <scope>NUCLEOTIDE SEQUENCE [LARGE SCALE GENOMIC DNA]</scope>
    <source>
        <strain evidence="4">CCM 8936</strain>
    </source>
</reference>
<proteinExistence type="predicted"/>
<dbReference type="InterPro" id="IPR051532">
    <property type="entry name" value="Ester_Hydrolysis_Enzymes"/>
</dbReference>
<protein>
    <submittedName>
        <fullName evidence="3">SGNH/GDSL hydrolase family protein</fullName>
    </submittedName>
</protein>
<evidence type="ECO:0000313" key="4">
    <source>
        <dbReference type="Proteomes" id="UP001597251"/>
    </source>
</evidence>
<feature type="chain" id="PRO_5046833341" evidence="1">
    <location>
        <begin position="26"/>
        <end position="273"/>
    </location>
</feature>